<dbReference type="Gene3D" id="3.10.50.10">
    <property type="match status" value="1"/>
</dbReference>
<comment type="caution">
    <text evidence="4">The sequence shown here is derived from an EMBL/GenBank/DDBJ whole genome shotgun (WGS) entry which is preliminary data.</text>
</comment>
<dbReference type="Gene3D" id="3.20.20.80">
    <property type="entry name" value="Glycosidases"/>
    <property type="match status" value="1"/>
</dbReference>
<dbReference type="Pfam" id="PF00704">
    <property type="entry name" value="Glyco_hydro_18"/>
    <property type="match status" value="1"/>
</dbReference>
<proteinExistence type="predicted"/>
<keyword evidence="5" id="KW-1185">Reference proteome</keyword>
<evidence type="ECO:0000259" key="3">
    <source>
        <dbReference type="PROSITE" id="PS51910"/>
    </source>
</evidence>
<name>A0A4Q7PH04_9FLAO</name>
<keyword evidence="2" id="KW-0326">Glycosidase</keyword>
<dbReference type="InterPro" id="IPR051887">
    <property type="entry name" value="GH18_Domain-Containing"/>
</dbReference>
<evidence type="ECO:0000256" key="1">
    <source>
        <dbReference type="ARBA" id="ARBA00022801"/>
    </source>
</evidence>
<organism evidence="4 5">
    <name type="scientific">Aquimarina brevivitae</name>
    <dbReference type="NCBI Taxonomy" id="323412"/>
    <lineage>
        <taxon>Bacteria</taxon>
        <taxon>Pseudomonadati</taxon>
        <taxon>Bacteroidota</taxon>
        <taxon>Flavobacteriia</taxon>
        <taxon>Flavobacteriales</taxon>
        <taxon>Flavobacteriaceae</taxon>
        <taxon>Aquimarina</taxon>
    </lineage>
</organism>
<sequence length="360" mass="40559">MRLLKLLLILLAIGIVSCKKKDSKDIKVTTTPHHKKVIGFHPYQNEGLHQRYDYDQLSALAYTSVALDPASGELLALNNWEKTTTIDSMLSKGGKVYITIQLRHLSEAKESLSPSALLKNKTIMTKSITNIQYLLDLRKADGVVFDLDNLDTNDSAGFTKYMISLACQLKPDQELLIILPAVQPNYLDIYSLNQYVDSFILSEKGYWDTENNTVGPVAPIRSKKNSIRSSVKNYLALGVPKEKLILSVPYYGSLWKITQKTDSTQAATFLKYLTYKNIKNAYPQKVKYDSLAKSAYIEMVVDGSQLQLWFDNPQTLAAKYDFVNQNDLGGVALSYLGHDDGYAELWNLLDEKFNQQTASK</sequence>
<dbReference type="InterPro" id="IPR017853">
    <property type="entry name" value="GH"/>
</dbReference>
<reference evidence="4 5" key="1">
    <citation type="submission" date="2019-02" db="EMBL/GenBank/DDBJ databases">
        <title>Genomic Encyclopedia of Type Strains, Phase IV (KMG-IV): sequencing the most valuable type-strain genomes for metagenomic binning, comparative biology and taxonomic classification.</title>
        <authorList>
            <person name="Goeker M."/>
        </authorList>
    </citation>
    <scope>NUCLEOTIDE SEQUENCE [LARGE SCALE GENOMIC DNA]</scope>
    <source>
        <strain evidence="4 5">DSM 17196</strain>
    </source>
</reference>
<feature type="domain" description="GH18" evidence="3">
    <location>
        <begin position="35"/>
        <end position="356"/>
    </location>
</feature>
<dbReference type="SUPFAM" id="SSF51445">
    <property type="entry name" value="(Trans)glycosidases"/>
    <property type="match status" value="1"/>
</dbReference>
<dbReference type="InterPro" id="IPR011583">
    <property type="entry name" value="Chitinase_II/V-like_cat"/>
</dbReference>
<dbReference type="PANTHER" id="PTHR46290:SF1">
    <property type="entry name" value="DI-N-ACETYLCHITOBIASE"/>
    <property type="match status" value="1"/>
</dbReference>
<dbReference type="AlphaFoldDB" id="A0A4Q7PH04"/>
<gene>
    <name evidence="4" type="ORF">EV197_0417</name>
</gene>
<dbReference type="SMART" id="SM00636">
    <property type="entry name" value="Glyco_18"/>
    <property type="match status" value="1"/>
</dbReference>
<dbReference type="PROSITE" id="PS51910">
    <property type="entry name" value="GH18_2"/>
    <property type="match status" value="1"/>
</dbReference>
<dbReference type="RefSeq" id="WP_130285062.1">
    <property type="nucleotide sequence ID" value="NZ_SGXE01000001.1"/>
</dbReference>
<dbReference type="Proteomes" id="UP000292262">
    <property type="component" value="Unassembled WGS sequence"/>
</dbReference>
<evidence type="ECO:0000313" key="4">
    <source>
        <dbReference type="EMBL" id="RZS99208.1"/>
    </source>
</evidence>
<dbReference type="InterPro" id="IPR029070">
    <property type="entry name" value="Chitinase_insertion_sf"/>
</dbReference>
<dbReference type="GO" id="GO:0016798">
    <property type="term" value="F:hydrolase activity, acting on glycosyl bonds"/>
    <property type="evidence" value="ECO:0007669"/>
    <property type="project" value="UniProtKB-KW"/>
</dbReference>
<dbReference type="GO" id="GO:0009313">
    <property type="term" value="P:oligosaccharide catabolic process"/>
    <property type="evidence" value="ECO:0007669"/>
    <property type="project" value="TreeGrafter"/>
</dbReference>
<dbReference type="PANTHER" id="PTHR46290">
    <property type="entry name" value="DI-N-ACETYLCHITOBIASE"/>
    <property type="match status" value="1"/>
</dbReference>
<dbReference type="OrthoDB" id="1185215at2"/>
<keyword evidence="1 4" id="KW-0378">Hydrolase</keyword>
<dbReference type="GO" id="GO:0008061">
    <property type="term" value="F:chitin binding"/>
    <property type="evidence" value="ECO:0007669"/>
    <property type="project" value="InterPro"/>
</dbReference>
<dbReference type="PROSITE" id="PS51257">
    <property type="entry name" value="PROKAR_LIPOPROTEIN"/>
    <property type="match status" value="1"/>
</dbReference>
<dbReference type="EMBL" id="SGXE01000001">
    <property type="protein sequence ID" value="RZS99208.1"/>
    <property type="molecule type" value="Genomic_DNA"/>
</dbReference>
<dbReference type="InterPro" id="IPR001223">
    <property type="entry name" value="Glyco_hydro18_cat"/>
</dbReference>
<evidence type="ECO:0000313" key="5">
    <source>
        <dbReference type="Proteomes" id="UP000292262"/>
    </source>
</evidence>
<accession>A0A4Q7PH04</accession>
<evidence type="ECO:0000256" key="2">
    <source>
        <dbReference type="ARBA" id="ARBA00023295"/>
    </source>
</evidence>
<protein>
    <submittedName>
        <fullName evidence="4">Glycosyl hydrolase family 18 (Putative chitinase)</fullName>
    </submittedName>
</protein>